<evidence type="ECO:0000313" key="4">
    <source>
        <dbReference type="EMBL" id="CDO08479.1"/>
    </source>
</evidence>
<dbReference type="InterPro" id="IPR032407">
    <property type="entry name" value="MHB"/>
</dbReference>
<gene>
    <name evidence="4" type="ORF">BN977_03298</name>
</gene>
<dbReference type="Proteomes" id="UP000028870">
    <property type="component" value="Unassembled WGS sequence"/>
</dbReference>
<dbReference type="eggNOG" id="ENOG5031M5S">
    <property type="taxonomic scope" value="Bacteria"/>
</dbReference>
<evidence type="ECO:0000256" key="2">
    <source>
        <dbReference type="SAM" id="SignalP"/>
    </source>
</evidence>
<feature type="signal peptide" evidence="2">
    <location>
        <begin position="1"/>
        <end position="29"/>
    </location>
</feature>
<dbReference type="GO" id="GO:0015886">
    <property type="term" value="P:heme transport"/>
    <property type="evidence" value="ECO:0007669"/>
    <property type="project" value="InterPro"/>
</dbReference>
<accession>W9ART0</accession>
<evidence type="ECO:0000259" key="3">
    <source>
        <dbReference type="Pfam" id="PF16525"/>
    </source>
</evidence>
<feature type="compositionally biased region" description="Low complexity" evidence="1">
    <location>
        <begin position="156"/>
        <end position="174"/>
    </location>
</feature>
<dbReference type="OrthoDB" id="4753125at2"/>
<dbReference type="NCBIfam" id="TIGR04529">
    <property type="entry name" value="MTB_hemophore"/>
    <property type="match status" value="1"/>
</dbReference>
<proteinExistence type="predicted"/>
<evidence type="ECO:0000313" key="5">
    <source>
        <dbReference type="Proteomes" id="UP000028870"/>
    </source>
</evidence>
<feature type="domain" description="Haemophore haem-binding" evidence="3">
    <location>
        <begin position="46"/>
        <end position="123"/>
    </location>
</feature>
<keyword evidence="5" id="KW-1185">Reference proteome</keyword>
<dbReference type="Pfam" id="PF16525">
    <property type="entry name" value="MHB"/>
    <property type="match status" value="1"/>
</dbReference>
<organism evidence="4 5">
    <name type="scientific">Mycolicibacterium cosmeticum</name>
    <dbReference type="NCBI Taxonomy" id="258533"/>
    <lineage>
        <taxon>Bacteria</taxon>
        <taxon>Bacillati</taxon>
        <taxon>Actinomycetota</taxon>
        <taxon>Actinomycetes</taxon>
        <taxon>Mycobacteriales</taxon>
        <taxon>Mycobacteriaceae</taxon>
        <taxon>Mycolicibacterium</taxon>
    </lineage>
</organism>
<dbReference type="NCBIfam" id="TIGR04530">
    <property type="entry name" value="hemophoreRv0203"/>
    <property type="match status" value="1"/>
</dbReference>
<keyword evidence="2" id="KW-0732">Signal</keyword>
<sequence>MSTTSSTSRSVRRALFGTFAVSAFGGVLAAGLLTPGATPTATGATDPCAASQIAKTIGSVATSTGSYLDAHPETNQALTTIAQLPAGPQSLAATKSYFDANPQAGKDMQQLQQPLVSLSTQCRLPITVPQLLGLMQAAQNQGTGLPAALTPAQSLGAASTSGAGSAAGTAPDPVGGTGTGPLPGPAAITPR</sequence>
<reference evidence="4" key="1">
    <citation type="submission" date="2014-03" db="EMBL/GenBank/DDBJ databases">
        <title>Draft Genome Sequence of Mycobacterium cosmeticum DSM 44829.</title>
        <authorList>
            <person name="Croce O."/>
            <person name="Robert C."/>
            <person name="Raoult D."/>
            <person name="Drancourt M."/>
        </authorList>
    </citation>
    <scope>NUCLEOTIDE SEQUENCE [LARGE SCALE GENOMIC DNA]</scope>
    <source>
        <strain evidence="4">DSM 44829</strain>
    </source>
</reference>
<evidence type="ECO:0000256" key="1">
    <source>
        <dbReference type="SAM" id="MobiDB-lite"/>
    </source>
</evidence>
<reference evidence="4" key="2">
    <citation type="submission" date="2014-03" db="EMBL/GenBank/DDBJ databases">
        <authorList>
            <person name="Urmite Genomes"/>
        </authorList>
    </citation>
    <scope>NUCLEOTIDE SEQUENCE</scope>
    <source>
        <strain evidence="4">DSM 44829</strain>
    </source>
</reference>
<protein>
    <submittedName>
        <fullName evidence="4">Exported protein</fullName>
    </submittedName>
</protein>
<dbReference type="AlphaFoldDB" id="W9ART0"/>
<comment type="caution">
    <text evidence="4">The sequence shown here is derived from an EMBL/GenBank/DDBJ whole genome shotgun (WGS) entry which is preliminary data.</text>
</comment>
<dbReference type="InterPro" id="IPR038378">
    <property type="entry name" value="MHB_sf"/>
</dbReference>
<dbReference type="InterPro" id="IPR030937">
    <property type="entry name" value="Hemophore_Rv0203"/>
</dbReference>
<dbReference type="EMBL" id="CCBB010000002">
    <property type="protein sequence ID" value="CDO08479.1"/>
    <property type="molecule type" value="Genomic_DNA"/>
</dbReference>
<feature type="chain" id="PRO_5038566021" evidence="2">
    <location>
        <begin position="30"/>
        <end position="191"/>
    </location>
</feature>
<dbReference type="GO" id="GO:0020037">
    <property type="term" value="F:heme binding"/>
    <property type="evidence" value="ECO:0007669"/>
    <property type="project" value="InterPro"/>
</dbReference>
<feature type="region of interest" description="Disordered" evidence="1">
    <location>
        <begin position="155"/>
        <end position="191"/>
    </location>
</feature>
<dbReference type="RefSeq" id="WP_036399570.1">
    <property type="nucleotide sequence ID" value="NZ_CCBB010000002.1"/>
</dbReference>
<dbReference type="STRING" id="258533.BN977_03298"/>
<dbReference type="Gene3D" id="1.20.20.20">
    <property type="entry name" value="Haemophore, haem-binding domain"/>
    <property type="match status" value="1"/>
</dbReference>
<name>W9ART0_MYCCO</name>